<dbReference type="Proteomes" id="UP000504714">
    <property type="component" value="Unassembled WGS sequence"/>
</dbReference>
<gene>
    <name evidence="1" type="ORF">RINTU1_08810</name>
</gene>
<protein>
    <submittedName>
        <fullName evidence="1">Uncharacterized protein</fullName>
    </submittedName>
</protein>
<name>A0A6L2ZN55_9ENTR</name>
<sequence length="44" mass="5222">MLLFENKKNETTSIAYINISMMPDTTKHEKQILNYHCKVSHKIK</sequence>
<organism evidence="1 2">
    <name type="scientific">Candidatus Regiella insecticola</name>
    <dbReference type="NCBI Taxonomy" id="138073"/>
    <lineage>
        <taxon>Bacteria</taxon>
        <taxon>Pseudomonadati</taxon>
        <taxon>Pseudomonadota</taxon>
        <taxon>Gammaproteobacteria</taxon>
        <taxon>Enterobacterales</taxon>
        <taxon>Enterobacteriaceae</taxon>
        <taxon>aphid secondary symbionts</taxon>
        <taxon>Candidatus Regiella</taxon>
    </lineage>
</organism>
<dbReference type="AlphaFoldDB" id="A0A6L2ZN55"/>
<evidence type="ECO:0000313" key="2">
    <source>
        <dbReference type="Proteomes" id="UP000504714"/>
    </source>
</evidence>
<proteinExistence type="predicted"/>
<reference evidence="1 2" key="1">
    <citation type="submission" date="2020-06" db="EMBL/GenBank/DDBJ databases">
        <title>The genome sequence of Candidatus Regiella insecticola strain Tut.</title>
        <authorList>
            <person name="Nikoh N."/>
            <person name="Tsuchida T."/>
            <person name="Koga R."/>
            <person name="Oshima K."/>
            <person name="Hattori M."/>
            <person name="Fukatsu T."/>
        </authorList>
    </citation>
    <scope>NUCLEOTIDE SEQUENCE [LARGE SCALE GENOMIC DNA]</scope>
    <source>
        <strain evidence="1 2">Tut</strain>
    </source>
</reference>
<evidence type="ECO:0000313" key="1">
    <source>
        <dbReference type="EMBL" id="GFN45628.1"/>
    </source>
</evidence>
<accession>A0A6L2ZN55</accession>
<comment type="caution">
    <text evidence="1">The sequence shown here is derived from an EMBL/GenBank/DDBJ whole genome shotgun (WGS) entry which is preliminary data.</text>
</comment>
<dbReference type="EMBL" id="BLXO01000001">
    <property type="protein sequence ID" value="GFN45628.1"/>
    <property type="molecule type" value="Genomic_DNA"/>
</dbReference>